<feature type="transmembrane region" description="Helical" evidence="2">
    <location>
        <begin position="774"/>
        <end position="796"/>
    </location>
</feature>
<accession>A0A7S3S6K1</accession>
<protein>
    <submittedName>
        <fullName evidence="3">Uncharacterized protein</fullName>
    </submittedName>
</protein>
<evidence type="ECO:0000256" key="1">
    <source>
        <dbReference type="SAM" id="MobiDB-lite"/>
    </source>
</evidence>
<feature type="compositionally biased region" description="Pro residues" evidence="1">
    <location>
        <begin position="835"/>
        <end position="844"/>
    </location>
</feature>
<sequence length="860" mass="92495">MDRFTEQRAERAVDGIYSVAINLHNFHEGASYFGIRCGAAARRFRVVVHRMDAIVPPDGGKHHGEVCPGVWVYHFYDVPATASGGGGVTFHVEKHEGDVDLVTRHGQAPVKLVPPFKYMGADEYEGSISLCNIKPGERLYLGMLGGDHCASYEVFATPLNASTPCEEPLHAPLHAGAQAQALIVDKIAFGSCNAYAWQDWSIALDAHEMQDNFIFELQTRSSALRLNGLSVSLFIDEIPLSRVSEIVAHTAHDGIYAISLSSHDFEPIAGQNRRLFFGVKCGSLPVRYQVVTHLMHSEIHAEEIAHGEACPGDWIYHSIALDEHLAHMTPYSSLVAARSAANARLGVGTSSSHRRRMVSTGDTSSSTHLLVVVEKVVGSMAIRPEFNQAPLVLVPPYKYMHEEEGHSELTICNVSRFFNHDPVFKYHLGIVGSKHCAHYGLTVEPFTGDCHHGMPAAHRRTRSRSLASSSSESAEDTSHIGPDKHGALYCSGAENACALSIRHYTYGSCTELARHVPFTFELTREQLNSNLVVVVADLNDADYSSSLSLTLYHGSGTHEALVDSAMPLASTQAGRARLFSVGLDAFTLQSKVCNRANCSQAGVETFSLVVGCAATPVRFSVLVEVVDLPLEPEVPVHGEVCPGSWMYHKLPGVARGEAVRFTLHVHEGNAYYAMVRWDAPPSFASCNKNEVELSEVDSSAPASIELCPAGDSADDAADAYIGIFGGLSCAIYTLEATAFELDSGATCASSHTVIGGPCLGETSLKSEGIPAGSIVPIFLGAFFGGSVLVFAVWAMIVSRRAEEGRPARTIKNLLHFVRPQLTMPIDAPVGQSAPPSVPPSPPPSAEGEEAKLSSAGGLHI</sequence>
<feature type="region of interest" description="Disordered" evidence="1">
    <location>
        <begin position="827"/>
        <end position="860"/>
    </location>
</feature>
<evidence type="ECO:0000313" key="3">
    <source>
        <dbReference type="EMBL" id="CAE0545719.1"/>
    </source>
</evidence>
<keyword evidence="2" id="KW-0812">Transmembrane</keyword>
<feature type="region of interest" description="Disordered" evidence="1">
    <location>
        <begin position="454"/>
        <end position="480"/>
    </location>
</feature>
<dbReference type="AlphaFoldDB" id="A0A7S3S6K1"/>
<dbReference type="EMBL" id="HBIR01019942">
    <property type="protein sequence ID" value="CAE0545719.1"/>
    <property type="molecule type" value="Transcribed_RNA"/>
</dbReference>
<organism evidence="3">
    <name type="scientific">Emiliania huxleyi</name>
    <name type="common">Coccolithophore</name>
    <name type="synonym">Pontosphaera huxleyi</name>
    <dbReference type="NCBI Taxonomy" id="2903"/>
    <lineage>
        <taxon>Eukaryota</taxon>
        <taxon>Haptista</taxon>
        <taxon>Haptophyta</taxon>
        <taxon>Prymnesiophyceae</taxon>
        <taxon>Isochrysidales</taxon>
        <taxon>Noelaerhabdaceae</taxon>
        <taxon>Emiliania</taxon>
    </lineage>
</organism>
<gene>
    <name evidence="3" type="ORF">EHUX00137_LOCUS15106</name>
</gene>
<keyword evidence="2" id="KW-0472">Membrane</keyword>
<keyword evidence="2" id="KW-1133">Transmembrane helix</keyword>
<evidence type="ECO:0000256" key="2">
    <source>
        <dbReference type="SAM" id="Phobius"/>
    </source>
</evidence>
<name>A0A7S3S6K1_EMIHU</name>
<reference evidence="3" key="1">
    <citation type="submission" date="2021-01" db="EMBL/GenBank/DDBJ databases">
        <authorList>
            <person name="Corre E."/>
            <person name="Pelletier E."/>
            <person name="Niang G."/>
            <person name="Scheremetjew M."/>
            <person name="Finn R."/>
            <person name="Kale V."/>
            <person name="Holt S."/>
            <person name="Cochrane G."/>
            <person name="Meng A."/>
            <person name="Brown T."/>
            <person name="Cohen L."/>
        </authorList>
    </citation>
    <scope>NUCLEOTIDE SEQUENCE</scope>
    <source>
        <strain evidence="3">379</strain>
    </source>
</reference>
<proteinExistence type="predicted"/>